<evidence type="ECO:0000256" key="3">
    <source>
        <dbReference type="ARBA" id="ARBA00022448"/>
    </source>
</evidence>
<dbReference type="InterPro" id="IPR006808">
    <property type="entry name" value="ATP_synth_F0_gsu_mt"/>
</dbReference>
<evidence type="ECO:0000256" key="8">
    <source>
        <dbReference type="ARBA" id="ARBA00023136"/>
    </source>
</evidence>
<dbReference type="SMART" id="SM00322">
    <property type="entry name" value="KH"/>
    <property type="match status" value="2"/>
</dbReference>
<feature type="region of interest" description="Disordered" evidence="11">
    <location>
        <begin position="452"/>
        <end position="826"/>
    </location>
</feature>
<dbReference type="Pfam" id="PF00013">
    <property type="entry name" value="KH_1"/>
    <property type="match status" value="2"/>
</dbReference>
<feature type="region of interest" description="Disordered" evidence="11">
    <location>
        <begin position="1"/>
        <end position="63"/>
    </location>
</feature>
<feature type="compositionally biased region" description="Low complexity" evidence="11">
    <location>
        <begin position="780"/>
        <end position="790"/>
    </location>
</feature>
<dbReference type="GO" id="GO:0045259">
    <property type="term" value="C:proton-transporting ATP synthase complex"/>
    <property type="evidence" value="ECO:0007669"/>
    <property type="project" value="UniProtKB-KW"/>
</dbReference>
<evidence type="ECO:0000256" key="1">
    <source>
        <dbReference type="ARBA" id="ARBA00004325"/>
    </source>
</evidence>
<evidence type="ECO:0000259" key="12">
    <source>
        <dbReference type="SMART" id="SM00322"/>
    </source>
</evidence>
<dbReference type="Proteomes" id="UP000306102">
    <property type="component" value="Unassembled WGS sequence"/>
</dbReference>
<feature type="compositionally biased region" description="Low complexity" evidence="11">
    <location>
        <begin position="688"/>
        <end position="699"/>
    </location>
</feature>
<comment type="caution">
    <text evidence="13">The sequence shown here is derived from an EMBL/GenBank/DDBJ whole genome shotgun (WGS) entry which is preliminary data.</text>
</comment>
<evidence type="ECO:0000256" key="5">
    <source>
        <dbReference type="ARBA" id="ARBA00022781"/>
    </source>
</evidence>
<dbReference type="InterPro" id="IPR004088">
    <property type="entry name" value="KH_dom_type_1"/>
</dbReference>
<organism evidence="13 14">
    <name type="scientific">Camellia sinensis var. sinensis</name>
    <name type="common">China tea</name>
    <dbReference type="NCBI Taxonomy" id="542762"/>
    <lineage>
        <taxon>Eukaryota</taxon>
        <taxon>Viridiplantae</taxon>
        <taxon>Streptophyta</taxon>
        <taxon>Embryophyta</taxon>
        <taxon>Tracheophyta</taxon>
        <taxon>Spermatophyta</taxon>
        <taxon>Magnoliopsida</taxon>
        <taxon>eudicotyledons</taxon>
        <taxon>Gunneridae</taxon>
        <taxon>Pentapetalae</taxon>
        <taxon>asterids</taxon>
        <taxon>Ericales</taxon>
        <taxon>Theaceae</taxon>
        <taxon>Camellia</taxon>
    </lineage>
</organism>
<dbReference type="PROSITE" id="PS50084">
    <property type="entry name" value="KH_TYPE_1"/>
    <property type="match status" value="2"/>
</dbReference>
<dbReference type="STRING" id="542762.A0A4S4D214"/>
<feature type="compositionally biased region" description="Pro residues" evidence="11">
    <location>
        <begin position="469"/>
        <end position="478"/>
    </location>
</feature>
<evidence type="ECO:0000256" key="11">
    <source>
        <dbReference type="SAM" id="MobiDB-lite"/>
    </source>
</evidence>
<dbReference type="Gene3D" id="3.30.1370.10">
    <property type="entry name" value="K Homology domain, type 1"/>
    <property type="match status" value="2"/>
</dbReference>
<dbReference type="GO" id="GO:0015078">
    <property type="term" value="F:proton transmembrane transporter activity"/>
    <property type="evidence" value="ECO:0007669"/>
    <property type="project" value="InterPro"/>
</dbReference>
<evidence type="ECO:0000256" key="10">
    <source>
        <dbReference type="PROSITE-ProRule" id="PRU00117"/>
    </source>
</evidence>
<evidence type="ECO:0000256" key="7">
    <source>
        <dbReference type="ARBA" id="ARBA00023128"/>
    </source>
</evidence>
<feature type="compositionally biased region" description="Low complexity" evidence="11">
    <location>
        <begin position="572"/>
        <end position="581"/>
    </location>
</feature>
<keyword evidence="6" id="KW-0406">Ion transport</keyword>
<keyword evidence="14" id="KW-1185">Reference proteome</keyword>
<keyword evidence="4" id="KW-0138">CF(0)</keyword>
<evidence type="ECO:0000256" key="9">
    <source>
        <dbReference type="ARBA" id="ARBA00023310"/>
    </source>
</evidence>
<evidence type="ECO:0000313" key="14">
    <source>
        <dbReference type="Proteomes" id="UP000306102"/>
    </source>
</evidence>
<dbReference type="EMBL" id="SDRB02012971">
    <property type="protein sequence ID" value="THF96289.1"/>
    <property type="molecule type" value="Genomic_DNA"/>
</dbReference>
<dbReference type="Pfam" id="PF04718">
    <property type="entry name" value="ATP-synt_G"/>
    <property type="match status" value="1"/>
</dbReference>
<comment type="subcellular location">
    <subcellularLocation>
        <location evidence="1">Mitochondrion membrane</location>
    </subcellularLocation>
</comment>
<feature type="domain" description="K Homology" evidence="12">
    <location>
        <begin position="217"/>
        <end position="291"/>
    </location>
</feature>
<sequence>MADEVQYSSGTDSTPNKRKYDDQTPPPSSGGARRTTGFSAPIASQSPDSGNAPPSYNSVPPPVDDIQLAKQRAQEIAARLFNNAEAKRPRVENGSGFDSNDNAAPKPMISNVAHLSIPVSYGYQGTSKKVDIPNGRVGVIIGKAGETIKYLQLQSGAKIQVTRDMDADPNSLTRMVELVGTPDQIAKAEQLIHDVLSEAEAGASGLASRRVTGQLPGAEQFVMKIPNNKVGLVIGKGGETIKNMQARSGARIQVIPLHLPPGDTSTERTLQIDGTSEQIEAAKQLVAEVTSEEMEAWTLFQDTCIRFLLHQYNMLFVAGYKGLVVIGVHQHGIFSSVGVSTALFCLSFLFNHPGVFPILGLFFIRIGGWALDRNLRKCVVIVTILGSSVHLLDQLHITLSFCSLCNASTRCSARYFFGRGWASAGVTRYYNRPVRYVLFLLISRHNRLRNPSMSGGYSQQGYQARPPTSWAPPGPPMQQQPGYGYMQPGAYPSPTPQYNMSQPQYPGYPSQAASGGYATGWDQTTGAPNQQMAQGGTYDYYSQQTQQQQAPAGTTAPTDNTSYGYGQPPASGYSQQGYTQDGYGGYAPAPQTGYGQPQSTPVQGYDQQQGYTSTPSYGNVTNPTSEGQTPSYGGAQADNTQAPPPVQSQQGYNTTQPPSTNPASYPTQGSTQPGYGVPTSQPGYGTQPPSGYGPNYGPPQAQKPLAGQAAYGQQPQQSPGAQGGYVQPGYSQSQPPPPAAQAGYAQPDSGAQRVPPCGYGTSAAQPGYSAPPYGAPPVTQPGYGQQQPPYNSSYGGGYSQPPAYSADGAPTSQAVQPGGVAKASPKSEEIMASKLHLLQSKVAEASKLVSKHGCSYYKQLMEQNKQYIQEPPTVEKCQYLANQLFYTRLASIPGRYESFWKELDYVKQLLKNRQEMKIEDAGIAALFGLECFAWFCAGEIVGRGFKITGYHV</sequence>
<dbReference type="GO" id="GO:0003723">
    <property type="term" value="F:RNA binding"/>
    <property type="evidence" value="ECO:0007669"/>
    <property type="project" value="UniProtKB-UniRule"/>
</dbReference>
<keyword evidence="10" id="KW-0694">RNA-binding</keyword>
<comment type="similarity">
    <text evidence="2">Belongs to the ATPase g subunit family.</text>
</comment>
<feature type="compositionally biased region" description="Low complexity" evidence="11">
    <location>
        <begin position="479"/>
        <end position="492"/>
    </location>
</feature>
<feature type="compositionally biased region" description="Polar residues" evidence="11">
    <location>
        <begin position="452"/>
        <end position="462"/>
    </location>
</feature>
<feature type="compositionally biased region" description="Low complexity" evidence="11">
    <location>
        <begin position="706"/>
        <end position="733"/>
    </location>
</feature>
<keyword evidence="7" id="KW-0496">Mitochondrion</keyword>
<protein>
    <recommendedName>
        <fullName evidence="12">K Homology domain-containing protein</fullName>
    </recommendedName>
</protein>
<dbReference type="InterPro" id="IPR036612">
    <property type="entry name" value="KH_dom_type_1_sf"/>
</dbReference>
<evidence type="ECO:0000313" key="13">
    <source>
        <dbReference type="EMBL" id="THF96289.1"/>
    </source>
</evidence>
<proteinExistence type="inferred from homology"/>
<name>A0A4S4D214_CAMSN</name>
<keyword evidence="5" id="KW-0375">Hydrogen ion transport</keyword>
<feature type="domain" description="K Homology" evidence="12">
    <location>
        <begin position="124"/>
        <end position="197"/>
    </location>
</feature>
<evidence type="ECO:0000256" key="4">
    <source>
        <dbReference type="ARBA" id="ARBA00022547"/>
    </source>
</evidence>
<feature type="compositionally biased region" description="Low complexity" evidence="11">
    <location>
        <begin position="534"/>
        <end position="559"/>
    </location>
</feature>
<feature type="compositionally biased region" description="Polar residues" evidence="11">
    <location>
        <begin position="521"/>
        <end position="533"/>
    </location>
</feature>
<dbReference type="PANTHER" id="PTHR12386">
    <property type="entry name" value="ATP SYNTHASE SUBUNIT"/>
    <property type="match status" value="1"/>
</dbReference>
<dbReference type="GO" id="GO:0031966">
    <property type="term" value="C:mitochondrial membrane"/>
    <property type="evidence" value="ECO:0007669"/>
    <property type="project" value="UniProtKB-SubCell"/>
</dbReference>
<keyword evidence="8" id="KW-0472">Membrane</keyword>
<feature type="compositionally biased region" description="Polar residues" evidence="11">
    <location>
        <begin position="36"/>
        <end position="58"/>
    </location>
</feature>
<dbReference type="InterPro" id="IPR004087">
    <property type="entry name" value="KH_dom"/>
</dbReference>
<keyword evidence="9" id="KW-0066">ATP synthesis</keyword>
<keyword evidence="3" id="KW-0813">Transport</keyword>
<accession>A0A4S4D214</accession>
<feature type="compositionally biased region" description="Low complexity" evidence="11">
    <location>
        <begin position="762"/>
        <end position="772"/>
    </location>
</feature>
<gene>
    <name evidence="13" type="ORF">TEA_018187</name>
</gene>
<dbReference type="GO" id="GO:0015986">
    <property type="term" value="P:proton motive force-driven ATP synthesis"/>
    <property type="evidence" value="ECO:0007669"/>
    <property type="project" value="InterPro"/>
</dbReference>
<feature type="compositionally biased region" description="Polar residues" evidence="11">
    <location>
        <begin position="1"/>
        <end position="14"/>
    </location>
</feature>
<evidence type="ECO:0000256" key="6">
    <source>
        <dbReference type="ARBA" id="ARBA00023065"/>
    </source>
</evidence>
<dbReference type="SUPFAM" id="SSF54791">
    <property type="entry name" value="Eukaryotic type KH-domain (KH-domain type I)"/>
    <property type="match status" value="2"/>
</dbReference>
<dbReference type="AlphaFoldDB" id="A0A4S4D214"/>
<reference evidence="13 14" key="1">
    <citation type="journal article" date="2018" name="Proc. Natl. Acad. Sci. U.S.A.">
        <title>Draft genome sequence of Camellia sinensis var. sinensis provides insights into the evolution of the tea genome and tea quality.</title>
        <authorList>
            <person name="Wei C."/>
            <person name="Yang H."/>
            <person name="Wang S."/>
            <person name="Zhao J."/>
            <person name="Liu C."/>
            <person name="Gao L."/>
            <person name="Xia E."/>
            <person name="Lu Y."/>
            <person name="Tai Y."/>
            <person name="She G."/>
            <person name="Sun J."/>
            <person name="Cao H."/>
            <person name="Tong W."/>
            <person name="Gao Q."/>
            <person name="Li Y."/>
            <person name="Deng W."/>
            <person name="Jiang X."/>
            <person name="Wang W."/>
            <person name="Chen Q."/>
            <person name="Zhang S."/>
            <person name="Li H."/>
            <person name="Wu J."/>
            <person name="Wang P."/>
            <person name="Li P."/>
            <person name="Shi C."/>
            <person name="Zheng F."/>
            <person name="Jian J."/>
            <person name="Huang B."/>
            <person name="Shan D."/>
            <person name="Shi M."/>
            <person name="Fang C."/>
            <person name="Yue Y."/>
            <person name="Li F."/>
            <person name="Li D."/>
            <person name="Wei S."/>
            <person name="Han B."/>
            <person name="Jiang C."/>
            <person name="Yin Y."/>
            <person name="Xia T."/>
            <person name="Zhang Z."/>
            <person name="Bennetzen J.L."/>
            <person name="Zhao S."/>
            <person name="Wan X."/>
        </authorList>
    </citation>
    <scope>NUCLEOTIDE SEQUENCE [LARGE SCALE GENOMIC DNA]</scope>
    <source>
        <strain evidence="14">cv. Shuchazao</strain>
        <tissue evidence="13">Leaf</tissue>
    </source>
</reference>
<evidence type="ECO:0000256" key="2">
    <source>
        <dbReference type="ARBA" id="ARBA00005699"/>
    </source>
</evidence>
<feature type="compositionally biased region" description="Polar residues" evidence="11">
    <location>
        <begin position="593"/>
        <end position="684"/>
    </location>
</feature>